<organism evidence="5 6">
    <name type="scientific">Clostridium hominis</name>
    <dbReference type="NCBI Taxonomy" id="2763036"/>
    <lineage>
        <taxon>Bacteria</taxon>
        <taxon>Bacillati</taxon>
        <taxon>Bacillota</taxon>
        <taxon>Clostridia</taxon>
        <taxon>Eubacteriales</taxon>
        <taxon>Clostridiaceae</taxon>
        <taxon>Clostridium</taxon>
    </lineage>
</organism>
<dbReference type="EMBL" id="JACOOO010000041">
    <property type="protein sequence ID" value="MBC5630557.1"/>
    <property type="molecule type" value="Genomic_DNA"/>
</dbReference>
<keyword evidence="4" id="KW-0378">Hydrolase</keyword>
<evidence type="ECO:0000256" key="2">
    <source>
        <dbReference type="ARBA" id="ARBA00022670"/>
    </source>
</evidence>
<dbReference type="PANTHER" id="PTHR30302:SF1">
    <property type="entry name" value="HYDROGENASE 2 MATURATION PROTEASE"/>
    <property type="match status" value="1"/>
</dbReference>
<sequence>MIKVFGIGNILLCDDGIGVRVAENLKEEIEALGDDIEVIIGKTDVLYCINKIEEDDEVIIIDSTYFMTRPGAVTVKSLDRCDEFINYDYSPHEESLLSLLRKERRDVKGYLIGIEISHIDYSEELSKILNRKFKDICTRVYNEISEIVS</sequence>
<gene>
    <name evidence="5" type="ORF">H8S20_17000</name>
</gene>
<dbReference type="InterPro" id="IPR000671">
    <property type="entry name" value="Peptidase_A31"/>
</dbReference>
<dbReference type="Pfam" id="PF01750">
    <property type="entry name" value="HycI"/>
    <property type="match status" value="1"/>
</dbReference>
<evidence type="ECO:0000313" key="5">
    <source>
        <dbReference type="EMBL" id="MBC5630557.1"/>
    </source>
</evidence>
<dbReference type="PRINTS" id="PR00446">
    <property type="entry name" value="HYDRGNUPTAKE"/>
</dbReference>
<dbReference type="GO" id="GO:0006508">
    <property type="term" value="P:proteolysis"/>
    <property type="evidence" value="ECO:0007669"/>
    <property type="project" value="UniProtKB-KW"/>
</dbReference>
<comment type="caution">
    <text evidence="5">The sequence shown here is derived from an EMBL/GenBank/DDBJ whole genome shotgun (WGS) entry which is preliminary data.</text>
</comment>
<accession>A0ABR7DGJ0</accession>
<keyword evidence="2 5" id="KW-0645">Protease</keyword>
<dbReference type="CDD" id="cd00518">
    <property type="entry name" value="H2MP"/>
    <property type="match status" value="1"/>
</dbReference>
<reference evidence="5 6" key="1">
    <citation type="submission" date="2020-08" db="EMBL/GenBank/DDBJ databases">
        <title>Genome public.</title>
        <authorList>
            <person name="Liu C."/>
            <person name="Sun Q."/>
        </authorList>
    </citation>
    <scope>NUCLEOTIDE SEQUENCE [LARGE SCALE GENOMIC DNA]</scope>
    <source>
        <strain evidence="5 6">NSJ-6</strain>
    </source>
</reference>
<evidence type="ECO:0000256" key="3">
    <source>
        <dbReference type="ARBA" id="ARBA00022750"/>
    </source>
</evidence>
<proteinExistence type="inferred from homology"/>
<comment type="similarity">
    <text evidence="1">Belongs to the peptidase A31 family.</text>
</comment>
<name>A0ABR7DGJ0_9CLOT</name>
<dbReference type="NCBIfam" id="TIGR00072">
    <property type="entry name" value="hydrog_prot"/>
    <property type="match status" value="1"/>
</dbReference>
<evidence type="ECO:0000256" key="4">
    <source>
        <dbReference type="ARBA" id="ARBA00022801"/>
    </source>
</evidence>
<dbReference type="Proteomes" id="UP000596929">
    <property type="component" value="Unassembled WGS sequence"/>
</dbReference>
<evidence type="ECO:0000313" key="6">
    <source>
        <dbReference type="Proteomes" id="UP000596929"/>
    </source>
</evidence>
<keyword evidence="3" id="KW-0064">Aspartyl protease</keyword>
<dbReference type="PANTHER" id="PTHR30302">
    <property type="entry name" value="HYDROGENASE 1 MATURATION PROTEASE"/>
    <property type="match status" value="1"/>
</dbReference>
<dbReference type="RefSeq" id="WP_186860852.1">
    <property type="nucleotide sequence ID" value="NZ_JACOOO010000041.1"/>
</dbReference>
<dbReference type="InterPro" id="IPR023430">
    <property type="entry name" value="Pept_HybD-like_dom_sf"/>
</dbReference>
<keyword evidence="6" id="KW-1185">Reference proteome</keyword>
<dbReference type="GO" id="GO:0008233">
    <property type="term" value="F:peptidase activity"/>
    <property type="evidence" value="ECO:0007669"/>
    <property type="project" value="UniProtKB-KW"/>
</dbReference>
<dbReference type="Gene3D" id="3.40.50.1450">
    <property type="entry name" value="HybD-like"/>
    <property type="match status" value="1"/>
</dbReference>
<dbReference type="SUPFAM" id="SSF53163">
    <property type="entry name" value="HybD-like"/>
    <property type="match status" value="1"/>
</dbReference>
<evidence type="ECO:0000256" key="1">
    <source>
        <dbReference type="ARBA" id="ARBA00006814"/>
    </source>
</evidence>
<protein>
    <submittedName>
        <fullName evidence="5">Hydrogenase maturation protease</fullName>
    </submittedName>
</protein>